<proteinExistence type="predicted"/>
<dbReference type="AlphaFoldDB" id="A0A510JED4"/>
<evidence type="ECO:0000256" key="1">
    <source>
        <dbReference type="SAM" id="Phobius"/>
    </source>
</evidence>
<feature type="transmembrane region" description="Helical" evidence="1">
    <location>
        <begin position="206"/>
        <end position="223"/>
    </location>
</feature>
<keyword evidence="3" id="KW-1185">Reference proteome</keyword>
<gene>
    <name evidence="2" type="ORF">JCM16775_0362</name>
</gene>
<name>A0A510JED4_9FUSO</name>
<dbReference type="KEGG" id="lhf:JCM16775_0362"/>
<dbReference type="Proteomes" id="UP000321892">
    <property type="component" value="Chromosome"/>
</dbReference>
<evidence type="ECO:0000313" key="2">
    <source>
        <dbReference type="EMBL" id="BBM37672.1"/>
    </source>
</evidence>
<keyword evidence="1" id="KW-0812">Transmembrane</keyword>
<keyword evidence="1" id="KW-1133">Transmembrane helix</keyword>
<accession>A0A510JED4</accession>
<reference evidence="2 3" key="1">
    <citation type="submission" date="2019-07" db="EMBL/GenBank/DDBJ databases">
        <title>Complete Genome Sequence of Leptotrichia hofstadii Strain JCM16775.</title>
        <authorList>
            <person name="Watanabe S."/>
            <person name="Cui L."/>
        </authorList>
    </citation>
    <scope>NUCLEOTIDE SEQUENCE [LARGE SCALE GENOMIC DNA]</scope>
    <source>
        <strain evidence="2 3">JCM16775</strain>
    </source>
</reference>
<dbReference type="RefSeq" id="WP_026745270.1">
    <property type="nucleotide sequence ID" value="NZ_AP019823.1"/>
</dbReference>
<dbReference type="OrthoDB" id="82027at2"/>
<feature type="transmembrane region" description="Helical" evidence="1">
    <location>
        <begin position="153"/>
        <end position="175"/>
    </location>
</feature>
<protein>
    <submittedName>
        <fullName evidence="2">Uncharacterized protein</fullName>
    </submittedName>
</protein>
<organism evidence="2 3">
    <name type="scientific">Leptotrichia hofstadii</name>
    <dbReference type="NCBI Taxonomy" id="157688"/>
    <lineage>
        <taxon>Bacteria</taxon>
        <taxon>Fusobacteriati</taxon>
        <taxon>Fusobacteriota</taxon>
        <taxon>Fusobacteriia</taxon>
        <taxon>Fusobacteriales</taxon>
        <taxon>Leptotrichiaceae</taxon>
        <taxon>Leptotrichia</taxon>
    </lineage>
</organism>
<dbReference type="EMBL" id="AP019823">
    <property type="protein sequence ID" value="BBM37672.1"/>
    <property type="molecule type" value="Genomic_DNA"/>
</dbReference>
<sequence>MLIPKNSLASMEAAQRLMNNPNIQRIQLAMNNVQKLQEAINNSAFQSVNLINQQMSFANLTNLNILAKQINFPDIHRQFESISSNLKILSEVYLKNHNYWNNVINSAIDAYNSTQEEEFEVVIENFPVIFLKPRLNEYIRIFQNLEIPENISVYLGFASYIFLWLAPYATFVPALEPVLLEVLKWIVEVLKSFGVIVLEYKTPKKFAELTFAIGTPAFISFIFRKLSKK</sequence>
<evidence type="ECO:0000313" key="3">
    <source>
        <dbReference type="Proteomes" id="UP000321892"/>
    </source>
</evidence>
<keyword evidence="1" id="KW-0472">Membrane</keyword>